<name>G2QVF4_THETT</name>
<feature type="transmembrane region" description="Helical" evidence="5">
    <location>
        <begin position="296"/>
        <end position="317"/>
    </location>
</feature>
<dbReference type="eggNOG" id="ENOG502QU6M">
    <property type="taxonomic scope" value="Eukaryota"/>
</dbReference>
<accession>G2QVF4</accession>
<evidence type="ECO:0000313" key="7">
    <source>
        <dbReference type="EMBL" id="AEO64644.1"/>
    </source>
</evidence>
<dbReference type="OrthoDB" id="413079at2759"/>
<feature type="transmembrane region" description="Helical" evidence="5">
    <location>
        <begin position="353"/>
        <end position="375"/>
    </location>
</feature>
<evidence type="ECO:0000256" key="2">
    <source>
        <dbReference type="ARBA" id="ARBA00022692"/>
    </source>
</evidence>
<dbReference type="InterPro" id="IPR036259">
    <property type="entry name" value="MFS_trans_sf"/>
</dbReference>
<gene>
    <name evidence="7" type="ORF">THITE_2110926</name>
</gene>
<dbReference type="KEGG" id="ttt:THITE_2110926"/>
<keyword evidence="4 5" id="KW-0472">Membrane</keyword>
<feature type="transmembrane region" description="Helical" evidence="5">
    <location>
        <begin position="263"/>
        <end position="284"/>
    </location>
</feature>
<evidence type="ECO:0000256" key="4">
    <source>
        <dbReference type="ARBA" id="ARBA00023136"/>
    </source>
</evidence>
<keyword evidence="8" id="KW-1185">Reference proteome</keyword>
<keyword evidence="2 5" id="KW-0812">Transmembrane</keyword>
<feature type="transmembrane region" description="Helical" evidence="5">
    <location>
        <begin position="199"/>
        <end position="220"/>
    </location>
</feature>
<dbReference type="InterPro" id="IPR020846">
    <property type="entry name" value="MFS_dom"/>
</dbReference>
<protein>
    <recommendedName>
        <fullName evidence="6">Major facilitator superfamily (MFS) profile domain-containing protein</fullName>
    </recommendedName>
</protein>
<feature type="domain" description="Major facilitator superfamily (MFS) profile" evidence="6">
    <location>
        <begin position="46"/>
        <end position="440"/>
    </location>
</feature>
<dbReference type="InterPro" id="IPR011701">
    <property type="entry name" value="MFS"/>
</dbReference>
<dbReference type="FunFam" id="1.20.1250.20:FF:000286">
    <property type="entry name" value="MFS efflux transporter"/>
    <property type="match status" value="1"/>
</dbReference>
<feature type="transmembrane region" description="Helical" evidence="5">
    <location>
        <begin position="170"/>
        <end position="193"/>
    </location>
</feature>
<dbReference type="RefSeq" id="XP_003650980.1">
    <property type="nucleotide sequence ID" value="XM_003650932.1"/>
</dbReference>
<comment type="subcellular location">
    <subcellularLocation>
        <location evidence="1">Membrane</location>
        <topology evidence="1">Multi-pass membrane protein</topology>
    </subcellularLocation>
</comment>
<keyword evidence="3 5" id="KW-1133">Transmembrane helix</keyword>
<feature type="transmembrane region" description="Helical" evidence="5">
    <location>
        <begin position="132"/>
        <end position="149"/>
    </location>
</feature>
<dbReference type="SUPFAM" id="SSF103473">
    <property type="entry name" value="MFS general substrate transporter"/>
    <property type="match status" value="1"/>
</dbReference>
<dbReference type="PANTHER" id="PTHR23514:SF16">
    <property type="entry name" value="TRANSPORTER, PUTATIVE (AFU_ORTHOLOGUE AFUA_2G17270)-RELATED"/>
    <property type="match status" value="1"/>
</dbReference>
<evidence type="ECO:0000259" key="6">
    <source>
        <dbReference type="PROSITE" id="PS50850"/>
    </source>
</evidence>
<evidence type="ECO:0000313" key="8">
    <source>
        <dbReference type="Proteomes" id="UP000008181"/>
    </source>
</evidence>
<feature type="transmembrane region" description="Helical" evidence="5">
    <location>
        <begin position="329"/>
        <end position="347"/>
    </location>
</feature>
<dbReference type="AlphaFoldDB" id="G2QVF4"/>
<evidence type="ECO:0000256" key="3">
    <source>
        <dbReference type="ARBA" id="ARBA00022989"/>
    </source>
</evidence>
<evidence type="ECO:0000256" key="5">
    <source>
        <dbReference type="SAM" id="Phobius"/>
    </source>
</evidence>
<feature type="transmembrane region" description="Helical" evidence="5">
    <location>
        <begin position="387"/>
        <end position="411"/>
    </location>
</feature>
<dbReference type="GO" id="GO:0016020">
    <property type="term" value="C:membrane"/>
    <property type="evidence" value="ECO:0007669"/>
    <property type="project" value="UniProtKB-SubCell"/>
</dbReference>
<dbReference type="Proteomes" id="UP000008181">
    <property type="component" value="Chromosome 1"/>
</dbReference>
<dbReference type="Pfam" id="PF07690">
    <property type="entry name" value="MFS_1"/>
    <property type="match status" value="1"/>
</dbReference>
<sequence length="450" mass="48017">MATQTVEVQTELVELPEPRNEARTAIEPDNDAAPAAPKYDGATLLKLISAGFSFFVAGVNDGSTGALIPYFMRQYDINTTLVSILFAANFLGWLFTAIVNTHLSQYLDLGAMLAIGAACQVIGYALRAWGPPFGLLAFSFWCVTVGQAFQDTHANTFVAKVPGAHRWLGFIHAMYMAGCLVGPFVATAVASATVVSRWYLFYTFPLGLGVANLALVFVAFRTSIGRAPRAAASDDTTSGREQATSRNKDASNLIKTAVRTPSVWLLSLFFFFFLGAAITTGGWLVEYLVVVRGGDLAQMGYVPAGYNGGCFLGRLLLAEPTQRLGERRMVLIYCVLCIGLQLLFWLVPNIIAASIAVSVLGFFSGPFFATGISVASKLFPPAIHATALAFVFVIGQIGGSVFPITTGILATRIGVTVLQPVLVALFAATALTWLCIPSPKSTANAALHQE</sequence>
<feature type="transmembrane region" description="Helical" evidence="5">
    <location>
        <begin position="417"/>
        <end position="436"/>
    </location>
</feature>
<dbReference type="PANTHER" id="PTHR23514">
    <property type="entry name" value="BYPASS OF STOP CODON PROTEIN 6"/>
    <property type="match status" value="1"/>
</dbReference>
<feature type="transmembrane region" description="Helical" evidence="5">
    <location>
        <begin position="77"/>
        <end position="99"/>
    </location>
</feature>
<dbReference type="GO" id="GO:0022857">
    <property type="term" value="F:transmembrane transporter activity"/>
    <property type="evidence" value="ECO:0007669"/>
    <property type="project" value="InterPro"/>
</dbReference>
<dbReference type="EMBL" id="CP003009">
    <property type="protein sequence ID" value="AEO64644.1"/>
    <property type="molecule type" value="Genomic_DNA"/>
</dbReference>
<dbReference type="Gene3D" id="1.20.1250.20">
    <property type="entry name" value="MFS general substrate transporter like domains"/>
    <property type="match status" value="1"/>
</dbReference>
<reference evidence="7 8" key="1">
    <citation type="journal article" date="2011" name="Nat. Biotechnol.">
        <title>Comparative genomic analysis of the thermophilic biomass-degrading fungi Myceliophthora thermophila and Thielavia terrestris.</title>
        <authorList>
            <person name="Berka R.M."/>
            <person name="Grigoriev I.V."/>
            <person name="Otillar R."/>
            <person name="Salamov A."/>
            <person name="Grimwood J."/>
            <person name="Reid I."/>
            <person name="Ishmael N."/>
            <person name="John T."/>
            <person name="Darmond C."/>
            <person name="Moisan M.-C."/>
            <person name="Henrissat B."/>
            <person name="Coutinho P.M."/>
            <person name="Lombard V."/>
            <person name="Natvig D.O."/>
            <person name="Lindquist E."/>
            <person name="Schmutz J."/>
            <person name="Lucas S."/>
            <person name="Harris P."/>
            <person name="Powlowski J."/>
            <person name="Bellemare A."/>
            <person name="Taylor D."/>
            <person name="Butler G."/>
            <person name="de Vries R.P."/>
            <person name="Allijn I.E."/>
            <person name="van den Brink J."/>
            <person name="Ushinsky S."/>
            <person name="Storms R."/>
            <person name="Powell A.J."/>
            <person name="Paulsen I.T."/>
            <person name="Elbourne L.D.H."/>
            <person name="Baker S.E."/>
            <person name="Magnuson J."/>
            <person name="LaBoissiere S."/>
            <person name="Clutterbuck A.J."/>
            <person name="Martinez D."/>
            <person name="Wogulis M."/>
            <person name="de Leon A.L."/>
            <person name="Rey M.W."/>
            <person name="Tsang A."/>
        </authorList>
    </citation>
    <scope>NUCLEOTIDE SEQUENCE [LARGE SCALE GENOMIC DNA]</scope>
    <source>
        <strain evidence="8">ATCC 38088 / NRRL 8126</strain>
    </source>
</reference>
<dbReference type="InterPro" id="IPR051788">
    <property type="entry name" value="MFS_Transporter"/>
</dbReference>
<dbReference type="HOGENOM" id="CLU_021993_3_1_1"/>
<evidence type="ECO:0000256" key="1">
    <source>
        <dbReference type="ARBA" id="ARBA00004141"/>
    </source>
</evidence>
<organism evidence="7 8">
    <name type="scientific">Thermothielavioides terrestris (strain ATCC 38088 / NRRL 8126)</name>
    <name type="common">Thielavia terrestris</name>
    <dbReference type="NCBI Taxonomy" id="578455"/>
    <lineage>
        <taxon>Eukaryota</taxon>
        <taxon>Fungi</taxon>
        <taxon>Dikarya</taxon>
        <taxon>Ascomycota</taxon>
        <taxon>Pezizomycotina</taxon>
        <taxon>Sordariomycetes</taxon>
        <taxon>Sordariomycetidae</taxon>
        <taxon>Sordariales</taxon>
        <taxon>Chaetomiaceae</taxon>
        <taxon>Thermothielavioides</taxon>
        <taxon>Thermothielavioides terrestris</taxon>
    </lineage>
</organism>
<dbReference type="GeneID" id="11523483"/>
<proteinExistence type="predicted"/>
<dbReference type="PROSITE" id="PS50850">
    <property type="entry name" value="MFS"/>
    <property type="match status" value="1"/>
</dbReference>